<proteinExistence type="predicted"/>
<accession>A0A6C0ARL9</accession>
<evidence type="ECO:0000313" key="1">
    <source>
        <dbReference type="EMBL" id="QHS82123.1"/>
    </source>
</evidence>
<protein>
    <recommendedName>
        <fullName evidence="2">SAP domain-containing protein</fullName>
    </recommendedName>
</protein>
<dbReference type="EMBL" id="MN740763">
    <property type="protein sequence ID" value="QHS82123.1"/>
    <property type="molecule type" value="Genomic_DNA"/>
</dbReference>
<reference evidence="1" key="1">
    <citation type="journal article" date="2020" name="Nature">
        <title>Giant virus diversity and host interactions through global metagenomics.</title>
        <authorList>
            <person name="Schulz F."/>
            <person name="Roux S."/>
            <person name="Paez-Espino D."/>
            <person name="Jungbluth S."/>
            <person name="Walsh D.A."/>
            <person name="Denef V.J."/>
            <person name="McMahon K.D."/>
            <person name="Konstantinidis K.T."/>
            <person name="Eloe-Fadrosh E.A."/>
            <person name="Kyrpides N.C."/>
            <person name="Woyke T."/>
        </authorList>
    </citation>
    <scope>NUCLEOTIDE SEQUENCE</scope>
    <source>
        <strain evidence="1">GVMAG-S-1101165-79</strain>
    </source>
</reference>
<dbReference type="AlphaFoldDB" id="A0A6C0ARL9"/>
<organism evidence="1">
    <name type="scientific">viral metagenome</name>
    <dbReference type="NCBI Taxonomy" id="1070528"/>
    <lineage>
        <taxon>unclassified sequences</taxon>
        <taxon>metagenomes</taxon>
        <taxon>organismal metagenomes</taxon>
    </lineage>
</organism>
<evidence type="ECO:0008006" key="2">
    <source>
        <dbReference type="Google" id="ProtNLM"/>
    </source>
</evidence>
<sequence>MIGLKKNKGDDMTDEYMDIITKRAIKVIPEIKKTIKVTDDCISIPTIKNYDDLTKYNYNITQLKIIAKHYKLKISGNKPQLISRIFSYLYFSSYAIKIQKIFRGMIVKKYKLVHGPAAMNRKLCNNAEDFITMEPVEEINFHQFLSYKDLDGFIYGFDIISLHNLFLKSKDNDQIKNPYNRNTIPETAIKNIKSVVRLSRILKIYVNLHYEDDSQNVSSEKAVELRTLALFQNIDALGNYSSPQWFLSLNRNQMIKMVRELIEIWNYRAQLTNEIKRAICPPNGDPFRNLSIQYIHTEANITNVRKVVLEILEKLVNSGTEKDNKALGAYYVLGCLTLVNPEAATSLPWLFQSFSYF</sequence>
<name>A0A6C0ARL9_9ZZZZ</name>